<evidence type="ECO:0000313" key="2">
    <source>
        <dbReference type="Proteomes" id="UP000551353"/>
    </source>
</evidence>
<gene>
    <name evidence="1" type="ORF">GGD56_001676</name>
</gene>
<accession>A0ABR6IIZ3</accession>
<comment type="caution">
    <text evidence="1">The sequence shown here is derived from an EMBL/GenBank/DDBJ whole genome shotgun (WGS) entry which is preliminary data.</text>
</comment>
<protein>
    <submittedName>
        <fullName evidence="1">Uncharacterized protein</fullName>
    </submittedName>
</protein>
<evidence type="ECO:0000313" key="1">
    <source>
        <dbReference type="EMBL" id="MBB4227850.1"/>
    </source>
</evidence>
<dbReference type="Proteomes" id="UP000551353">
    <property type="component" value="Unassembled WGS sequence"/>
</dbReference>
<proteinExistence type="predicted"/>
<name>A0ABR6IIZ3_9HYPH</name>
<organism evidence="1 2">
    <name type="scientific">Rhizobium mongolense</name>
    <dbReference type="NCBI Taxonomy" id="57676"/>
    <lineage>
        <taxon>Bacteria</taxon>
        <taxon>Pseudomonadati</taxon>
        <taxon>Pseudomonadota</taxon>
        <taxon>Alphaproteobacteria</taxon>
        <taxon>Hyphomicrobiales</taxon>
        <taxon>Rhizobiaceae</taxon>
        <taxon>Rhizobium/Agrobacterium group</taxon>
        <taxon>Rhizobium</taxon>
    </lineage>
</organism>
<sequence>MVTAEVRVQALERIRAFRLQLPVDYKFDRDEAGSRIVACLTPLHSEANDRSI</sequence>
<keyword evidence="2" id="KW-1185">Reference proteome</keyword>
<dbReference type="EMBL" id="JACIFX010000002">
    <property type="protein sequence ID" value="MBB4227850.1"/>
    <property type="molecule type" value="Genomic_DNA"/>
</dbReference>
<reference evidence="1 2" key="1">
    <citation type="submission" date="2020-08" db="EMBL/GenBank/DDBJ databases">
        <title>Genomic Encyclopedia of Type Strains, Phase IV (KMG-V): Genome sequencing to study the core and pangenomes of soil and plant-associated prokaryotes.</title>
        <authorList>
            <person name="Whitman W."/>
        </authorList>
    </citation>
    <scope>NUCLEOTIDE SEQUENCE [LARGE SCALE GENOMIC DNA]</scope>
    <source>
        <strain evidence="1 2">SEMIA 4087</strain>
    </source>
</reference>